<evidence type="ECO:0000256" key="1">
    <source>
        <dbReference type="SAM" id="MobiDB-lite"/>
    </source>
</evidence>
<reference evidence="2" key="1">
    <citation type="submission" date="2021-01" db="EMBL/GenBank/DDBJ databases">
        <authorList>
            <person name="Corre E."/>
            <person name="Pelletier E."/>
            <person name="Niang G."/>
            <person name="Scheremetjew M."/>
            <person name="Finn R."/>
            <person name="Kale V."/>
            <person name="Holt S."/>
            <person name="Cochrane G."/>
            <person name="Meng A."/>
            <person name="Brown T."/>
            <person name="Cohen L."/>
        </authorList>
    </citation>
    <scope>NUCLEOTIDE SEQUENCE</scope>
    <source>
        <strain evidence="2">OF101</strain>
    </source>
</reference>
<name>A0A7S1MKE7_ALECA</name>
<feature type="region of interest" description="Disordered" evidence="1">
    <location>
        <begin position="1"/>
        <end position="25"/>
    </location>
</feature>
<dbReference type="EMBL" id="HBGE01039074">
    <property type="protein sequence ID" value="CAD9134055.1"/>
    <property type="molecule type" value="Transcribed_RNA"/>
</dbReference>
<accession>A0A7S1MKE7</accession>
<protein>
    <submittedName>
        <fullName evidence="2">Uncharacterized protein</fullName>
    </submittedName>
</protein>
<organism evidence="2">
    <name type="scientific">Alexandrium catenella</name>
    <name type="common">Red tide dinoflagellate</name>
    <name type="synonym">Gonyaulax catenella</name>
    <dbReference type="NCBI Taxonomy" id="2925"/>
    <lineage>
        <taxon>Eukaryota</taxon>
        <taxon>Sar</taxon>
        <taxon>Alveolata</taxon>
        <taxon>Dinophyceae</taxon>
        <taxon>Gonyaulacales</taxon>
        <taxon>Pyrocystaceae</taxon>
        <taxon>Alexandrium</taxon>
    </lineage>
</organism>
<sequence length="217" mass="23334">MAQGAVRGRAPPRHRSSAQQGLARQRPMVRPGLIALALATQVGGAAAAAGQLAGASCANSTAGLPGYCCDGIIPNHAFADTCECNPGWTHEECVCKGYLTAMPCHQCMVHLPGTNRWMKSFAKSELYANCADCVSRCKAEFDKGSCAQFMADVWASKFTDKDPAAVLCTNEYLKSQVTKKDYPLGMKRSLYRSPRLRADDDYHQPSDWPVEGVGGAL</sequence>
<evidence type="ECO:0000313" key="2">
    <source>
        <dbReference type="EMBL" id="CAD9134055.1"/>
    </source>
</evidence>
<gene>
    <name evidence="2" type="ORF">ACAT0790_LOCUS23594</name>
</gene>
<dbReference type="AlphaFoldDB" id="A0A7S1MKE7"/>
<proteinExistence type="predicted"/>